<comment type="caution">
    <text evidence="7">The sequence shown here is derived from an EMBL/GenBank/DDBJ whole genome shotgun (WGS) entry which is preliminary data.</text>
</comment>
<dbReference type="PANTHER" id="PTHR11945">
    <property type="entry name" value="MADS BOX PROTEIN"/>
    <property type="match status" value="1"/>
</dbReference>
<dbReference type="InterPro" id="IPR036879">
    <property type="entry name" value="TF_MADSbox_sf"/>
</dbReference>
<evidence type="ECO:0000313" key="8">
    <source>
        <dbReference type="Proteomes" id="UP000236291"/>
    </source>
</evidence>
<dbReference type="Gene3D" id="3.40.1810.10">
    <property type="entry name" value="Transcription factor, MADS-box"/>
    <property type="match status" value="1"/>
</dbReference>
<evidence type="ECO:0000256" key="4">
    <source>
        <dbReference type="ARBA" id="ARBA00023163"/>
    </source>
</evidence>
<keyword evidence="2" id="KW-0805">Transcription regulation</keyword>
<evidence type="ECO:0000256" key="2">
    <source>
        <dbReference type="ARBA" id="ARBA00023015"/>
    </source>
</evidence>
<dbReference type="InterPro" id="IPR033896">
    <property type="entry name" value="MEF2-like_N"/>
</dbReference>
<dbReference type="GO" id="GO:0000981">
    <property type="term" value="F:DNA-binding transcription factor activity, RNA polymerase II-specific"/>
    <property type="evidence" value="ECO:0007669"/>
    <property type="project" value="TreeGrafter"/>
</dbReference>
<dbReference type="GO" id="GO:0005634">
    <property type="term" value="C:nucleus"/>
    <property type="evidence" value="ECO:0007669"/>
    <property type="project" value="UniProtKB-SubCell"/>
</dbReference>
<name>A0A2K3NHW4_TRIPR</name>
<comment type="subcellular location">
    <subcellularLocation>
        <location evidence="1">Nucleus</location>
    </subcellularLocation>
</comment>
<keyword evidence="5" id="KW-0539">Nucleus</keyword>
<dbReference type="SMART" id="SM00432">
    <property type="entry name" value="MADS"/>
    <property type="match status" value="1"/>
</dbReference>
<dbReference type="OrthoDB" id="1613165at2759"/>
<organism evidence="7 8">
    <name type="scientific">Trifolium pratense</name>
    <name type="common">Red clover</name>
    <dbReference type="NCBI Taxonomy" id="57577"/>
    <lineage>
        <taxon>Eukaryota</taxon>
        <taxon>Viridiplantae</taxon>
        <taxon>Streptophyta</taxon>
        <taxon>Embryophyta</taxon>
        <taxon>Tracheophyta</taxon>
        <taxon>Spermatophyta</taxon>
        <taxon>Magnoliopsida</taxon>
        <taxon>eudicotyledons</taxon>
        <taxon>Gunneridae</taxon>
        <taxon>Pentapetalae</taxon>
        <taxon>rosids</taxon>
        <taxon>fabids</taxon>
        <taxon>Fabales</taxon>
        <taxon>Fabaceae</taxon>
        <taxon>Papilionoideae</taxon>
        <taxon>50 kb inversion clade</taxon>
        <taxon>NPAAA clade</taxon>
        <taxon>Hologalegina</taxon>
        <taxon>IRL clade</taxon>
        <taxon>Trifolieae</taxon>
        <taxon>Trifolium</taxon>
    </lineage>
</organism>
<evidence type="ECO:0000313" key="7">
    <source>
        <dbReference type="EMBL" id="PNY02634.1"/>
    </source>
</evidence>
<keyword evidence="3" id="KW-0238">DNA-binding</keyword>
<gene>
    <name evidence="7" type="ORF">L195_g025951</name>
</gene>
<evidence type="ECO:0000256" key="1">
    <source>
        <dbReference type="ARBA" id="ARBA00004123"/>
    </source>
</evidence>
<reference evidence="7 8" key="2">
    <citation type="journal article" date="2017" name="Front. Plant Sci.">
        <title>Gene Classification and Mining of Molecular Markers Useful in Red Clover (Trifolium pratense) Breeding.</title>
        <authorList>
            <person name="Istvanek J."/>
            <person name="Dluhosova J."/>
            <person name="Dluhos P."/>
            <person name="Patkova L."/>
            <person name="Nedelnik J."/>
            <person name="Repkova J."/>
        </authorList>
    </citation>
    <scope>NUCLEOTIDE SEQUENCE [LARGE SCALE GENOMIC DNA]</scope>
    <source>
        <strain evidence="8">cv. Tatra</strain>
        <tissue evidence="7">Young leaves</tissue>
    </source>
</reference>
<dbReference type="SUPFAM" id="SSF55455">
    <property type="entry name" value="SRF-like"/>
    <property type="match status" value="1"/>
</dbReference>
<dbReference type="CDD" id="cd00265">
    <property type="entry name" value="MADS_MEF2_like"/>
    <property type="match status" value="1"/>
</dbReference>
<evidence type="ECO:0000256" key="3">
    <source>
        <dbReference type="ARBA" id="ARBA00023125"/>
    </source>
</evidence>
<dbReference type="FunFam" id="3.40.1810.10:FF:000006">
    <property type="entry name" value="Agamous-like MADS-box protein AGL62"/>
    <property type="match status" value="1"/>
</dbReference>
<keyword evidence="4" id="KW-0804">Transcription</keyword>
<feature type="domain" description="MADS-box" evidence="6">
    <location>
        <begin position="8"/>
        <end position="68"/>
    </location>
</feature>
<dbReference type="EMBL" id="ASHM01021609">
    <property type="protein sequence ID" value="PNY02634.1"/>
    <property type="molecule type" value="Genomic_DNA"/>
</dbReference>
<dbReference type="PANTHER" id="PTHR11945:SF818">
    <property type="entry name" value="AGAMOUS-LIKE MADS-BOX PROTEIN AGL62"/>
    <property type="match status" value="1"/>
</dbReference>
<dbReference type="InterPro" id="IPR002100">
    <property type="entry name" value="TF_MADSbox"/>
</dbReference>
<evidence type="ECO:0000259" key="6">
    <source>
        <dbReference type="PROSITE" id="PS50066"/>
    </source>
</evidence>
<dbReference type="Pfam" id="PF00319">
    <property type="entry name" value="SRF-TF"/>
    <property type="match status" value="1"/>
</dbReference>
<sequence length="186" mass="21214">MSGGKKTRGRQKIEIKKISNERSMQVTFSKRRNGLFKKAHELFALCGAYVALIIFSPTGKVFSFGYPDLYTVIDRYLSRVPPVNNNVRQFIEAFRSTNVRELNAQLTLANDALDREKRRGDDLSRLCKMIEDPSWWASPVDGLNKDQLELLKMALEELNKNIVEPNDRLEILGAPTQTQQAQMSPP</sequence>
<dbReference type="Proteomes" id="UP000236291">
    <property type="component" value="Unassembled WGS sequence"/>
</dbReference>
<reference evidence="7 8" key="1">
    <citation type="journal article" date="2014" name="Am. J. Bot.">
        <title>Genome assembly and annotation for red clover (Trifolium pratense; Fabaceae).</title>
        <authorList>
            <person name="Istvanek J."/>
            <person name="Jaros M."/>
            <person name="Krenek A."/>
            <person name="Repkova J."/>
        </authorList>
    </citation>
    <scope>NUCLEOTIDE SEQUENCE [LARGE SCALE GENOMIC DNA]</scope>
    <source>
        <strain evidence="8">cv. Tatra</strain>
        <tissue evidence="7">Young leaves</tissue>
    </source>
</reference>
<protein>
    <submittedName>
        <fullName evidence="7">Agamous-like mads-box protein agl62-like</fullName>
    </submittedName>
</protein>
<dbReference type="STRING" id="57577.A0A2K3NHW4"/>
<evidence type="ECO:0000256" key="5">
    <source>
        <dbReference type="ARBA" id="ARBA00023242"/>
    </source>
</evidence>
<dbReference type="PRINTS" id="PR00404">
    <property type="entry name" value="MADSDOMAIN"/>
</dbReference>
<dbReference type="AlphaFoldDB" id="A0A2K3NHW4"/>
<dbReference type="GO" id="GO:0045944">
    <property type="term" value="P:positive regulation of transcription by RNA polymerase II"/>
    <property type="evidence" value="ECO:0007669"/>
    <property type="project" value="InterPro"/>
</dbReference>
<dbReference type="PROSITE" id="PS50066">
    <property type="entry name" value="MADS_BOX_2"/>
    <property type="match status" value="1"/>
</dbReference>
<accession>A0A2K3NHW4</accession>
<dbReference type="GO" id="GO:0000978">
    <property type="term" value="F:RNA polymerase II cis-regulatory region sequence-specific DNA binding"/>
    <property type="evidence" value="ECO:0007669"/>
    <property type="project" value="TreeGrafter"/>
</dbReference>
<dbReference type="GO" id="GO:0046983">
    <property type="term" value="F:protein dimerization activity"/>
    <property type="evidence" value="ECO:0007669"/>
    <property type="project" value="InterPro"/>
</dbReference>
<proteinExistence type="predicted"/>